<dbReference type="EMBL" id="GGMR01013528">
    <property type="protein sequence ID" value="MBY26147.1"/>
    <property type="molecule type" value="Transcribed_RNA"/>
</dbReference>
<keyword evidence="1" id="KW-0479">Metal-binding</keyword>
<protein>
    <recommendedName>
        <fullName evidence="5">MYND-type domain-containing protein</fullName>
    </recommendedName>
</protein>
<organism evidence="6">
    <name type="scientific">Schizaphis graminum</name>
    <name type="common">Green bug aphid</name>
    <dbReference type="NCBI Taxonomy" id="13262"/>
    <lineage>
        <taxon>Eukaryota</taxon>
        <taxon>Metazoa</taxon>
        <taxon>Ecdysozoa</taxon>
        <taxon>Arthropoda</taxon>
        <taxon>Hexapoda</taxon>
        <taxon>Insecta</taxon>
        <taxon>Pterygota</taxon>
        <taxon>Neoptera</taxon>
        <taxon>Paraneoptera</taxon>
        <taxon>Hemiptera</taxon>
        <taxon>Sternorrhyncha</taxon>
        <taxon>Aphidomorpha</taxon>
        <taxon>Aphidoidea</taxon>
        <taxon>Aphididae</taxon>
        <taxon>Aphidini</taxon>
        <taxon>Schizaphis</taxon>
    </lineage>
</organism>
<dbReference type="GO" id="GO:0008270">
    <property type="term" value="F:zinc ion binding"/>
    <property type="evidence" value="ECO:0007669"/>
    <property type="project" value="UniProtKB-KW"/>
</dbReference>
<accession>A0A2S2P9M4</accession>
<dbReference type="SUPFAM" id="SSF144232">
    <property type="entry name" value="HIT/MYND zinc finger-like"/>
    <property type="match status" value="1"/>
</dbReference>
<feature type="domain" description="MYND-type" evidence="5">
    <location>
        <begin position="131"/>
        <end position="168"/>
    </location>
</feature>
<dbReference type="Gene3D" id="6.10.140.2220">
    <property type="match status" value="1"/>
</dbReference>
<gene>
    <name evidence="6" type="ORF">g.34715</name>
</gene>
<dbReference type="Pfam" id="PF01753">
    <property type="entry name" value="zf-MYND"/>
    <property type="match status" value="1"/>
</dbReference>
<sequence length="179" mass="20023">MPKPPLHSFYESFSSSLQTKVSSNSSIPKVIQTKKCVVVKPAISKNNLIQVTASSSETSTGTPTYVTFKPAIQNNKSFTNNSIQRAEGGTILLGNRQYQLVKGSTGQMKAFMNGTNILFKSPSNAIIKCYSRNCNNSATIMCSSCTTVKYCSHNCQRRDWYDKHINECERFLNIRRTRT</sequence>
<evidence type="ECO:0000256" key="3">
    <source>
        <dbReference type="ARBA" id="ARBA00022833"/>
    </source>
</evidence>
<evidence type="ECO:0000256" key="1">
    <source>
        <dbReference type="ARBA" id="ARBA00022723"/>
    </source>
</evidence>
<name>A0A2S2P9M4_SCHGA</name>
<evidence type="ECO:0000256" key="4">
    <source>
        <dbReference type="PROSITE-ProRule" id="PRU00134"/>
    </source>
</evidence>
<evidence type="ECO:0000256" key="2">
    <source>
        <dbReference type="ARBA" id="ARBA00022771"/>
    </source>
</evidence>
<reference evidence="6" key="1">
    <citation type="submission" date="2018-04" db="EMBL/GenBank/DDBJ databases">
        <title>Transcriptome of Schizaphis graminum biotype I.</title>
        <authorList>
            <person name="Scully E.D."/>
            <person name="Geib S.M."/>
            <person name="Palmer N.A."/>
            <person name="Koch K."/>
            <person name="Bradshaw J."/>
            <person name="Heng-Moss T."/>
            <person name="Sarath G."/>
        </authorList>
    </citation>
    <scope>NUCLEOTIDE SEQUENCE</scope>
</reference>
<keyword evidence="2 4" id="KW-0863">Zinc-finger</keyword>
<evidence type="ECO:0000313" key="6">
    <source>
        <dbReference type="EMBL" id="MBY26147.1"/>
    </source>
</evidence>
<keyword evidence="3" id="KW-0862">Zinc</keyword>
<dbReference type="AlphaFoldDB" id="A0A2S2P9M4"/>
<dbReference type="InterPro" id="IPR002893">
    <property type="entry name" value="Znf_MYND"/>
</dbReference>
<evidence type="ECO:0000259" key="5">
    <source>
        <dbReference type="PROSITE" id="PS50865"/>
    </source>
</evidence>
<proteinExistence type="predicted"/>
<dbReference type="PROSITE" id="PS50865">
    <property type="entry name" value="ZF_MYND_2"/>
    <property type="match status" value="1"/>
</dbReference>